<sequence>MQSLIVKTMHAVMGTWGGWRQTRVAYHTGNVHGFAGPLAPNVIPVSEAGVSHYSSAHPREHCFRLVTVNR</sequence>
<dbReference type="EMBL" id="JAWDGP010007236">
    <property type="protein sequence ID" value="KAK3727680.1"/>
    <property type="molecule type" value="Genomic_DNA"/>
</dbReference>
<organism evidence="1 2">
    <name type="scientific">Elysia crispata</name>
    <name type="common">lettuce slug</name>
    <dbReference type="NCBI Taxonomy" id="231223"/>
    <lineage>
        <taxon>Eukaryota</taxon>
        <taxon>Metazoa</taxon>
        <taxon>Spiralia</taxon>
        <taxon>Lophotrochozoa</taxon>
        <taxon>Mollusca</taxon>
        <taxon>Gastropoda</taxon>
        <taxon>Heterobranchia</taxon>
        <taxon>Euthyneura</taxon>
        <taxon>Panpulmonata</taxon>
        <taxon>Sacoglossa</taxon>
        <taxon>Placobranchoidea</taxon>
        <taxon>Plakobranchidae</taxon>
        <taxon>Elysia</taxon>
    </lineage>
</organism>
<evidence type="ECO:0000313" key="1">
    <source>
        <dbReference type="EMBL" id="KAK3727680.1"/>
    </source>
</evidence>
<accession>A0AAE1CQ89</accession>
<reference evidence="1" key="1">
    <citation type="journal article" date="2023" name="G3 (Bethesda)">
        <title>A reference genome for the long-term kleptoplast-retaining sea slug Elysia crispata morphotype clarki.</title>
        <authorList>
            <person name="Eastman K.E."/>
            <person name="Pendleton A.L."/>
            <person name="Shaikh M.A."/>
            <person name="Suttiyut T."/>
            <person name="Ogas R."/>
            <person name="Tomko P."/>
            <person name="Gavelis G."/>
            <person name="Widhalm J.R."/>
            <person name="Wisecaver J.H."/>
        </authorList>
    </citation>
    <scope>NUCLEOTIDE SEQUENCE</scope>
    <source>
        <strain evidence="1">ECLA1</strain>
    </source>
</reference>
<dbReference type="AlphaFoldDB" id="A0AAE1CQ89"/>
<keyword evidence="2" id="KW-1185">Reference proteome</keyword>
<evidence type="ECO:0000313" key="2">
    <source>
        <dbReference type="Proteomes" id="UP001283361"/>
    </source>
</evidence>
<dbReference type="Proteomes" id="UP001283361">
    <property type="component" value="Unassembled WGS sequence"/>
</dbReference>
<name>A0AAE1CQ89_9GAST</name>
<proteinExistence type="predicted"/>
<comment type="caution">
    <text evidence="1">The sequence shown here is derived from an EMBL/GenBank/DDBJ whole genome shotgun (WGS) entry which is preliminary data.</text>
</comment>
<protein>
    <submittedName>
        <fullName evidence="1">Uncharacterized protein</fullName>
    </submittedName>
</protein>
<gene>
    <name evidence="1" type="ORF">RRG08_032639</name>
</gene>